<keyword evidence="3" id="KW-0004">4Fe-4S</keyword>
<evidence type="ECO:0000313" key="9">
    <source>
        <dbReference type="EMBL" id="RKO88593.1"/>
    </source>
</evidence>
<evidence type="ECO:0000259" key="8">
    <source>
        <dbReference type="Pfam" id="PF03315"/>
    </source>
</evidence>
<reference evidence="10" key="1">
    <citation type="journal article" date="2018" name="Nat. Microbiol.">
        <title>Leveraging single-cell genomics to expand the fungal tree of life.</title>
        <authorList>
            <person name="Ahrendt S.R."/>
            <person name="Quandt C.A."/>
            <person name="Ciobanu D."/>
            <person name="Clum A."/>
            <person name="Salamov A."/>
            <person name="Andreopoulos B."/>
            <person name="Cheng J.F."/>
            <person name="Woyke T."/>
            <person name="Pelin A."/>
            <person name="Henrissat B."/>
            <person name="Reynolds N.K."/>
            <person name="Benny G.L."/>
            <person name="Smith M.E."/>
            <person name="James T.Y."/>
            <person name="Grigoriev I.V."/>
        </authorList>
    </citation>
    <scope>NUCLEOTIDE SEQUENCE [LARGE SCALE GENOMIC DNA]</scope>
</reference>
<feature type="non-terminal residue" evidence="9">
    <location>
        <position position="325"/>
    </location>
</feature>
<feature type="domain" description="Serine dehydratase beta chain" evidence="8">
    <location>
        <begin position="59"/>
        <end position="194"/>
    </location>
</feature>
<evidence type="ECO:0000256" key="7">
    <source>
        <dbReference type="ARBA" id="ARBA00023239"/>
    </source>
</evidence>
<organism evidence="9 10">
    <name type="scientific">Blyttiomyces helicus</name>
    <dbReference type="NCBI Taxonomy" id="388810"/>
    <lineage>
        <taxon>Eukaryota</taxon>
        <taxon>Fungi</taxon>
        <taxon>Fungi incertae sedis</taxon>
        <taxon>Chytridiomycota</taxon>
        <taxon>Chytridiomycota incertae sedis</taxon>
        <taxon>Chytridiomycetes</taxon>
        <taxon>Chytridiomycetes incertae sedis</taxon>
        <taxon>Blyttiomyces</taxon>
    </lineage>
</organism>
<name>A0A4P9WAP8_9FUNG</name>
<evidence type="ECO:0000256" key="4">
    <source>
        <dbReference type="ARBA" id="ARBA00022723"/>
    </source>
</evidence>
<dbReference type="Pfam" id="PF03315">
    <property type="entry name" value="SDH_beta"/>
    <property type="match status" value="1"/>
</dbReference>
<dbReference type="GO" id="GO:0003941">
    <property type="term" value="F:L-serine ammonia-lyase activity"/>
    <property type="evidence" value="ECO:0007669"/>
    <property type="project" value="InterPro"/>
</dbReference>
<keyword evidence="6" id="KW-0411">Iron-sulfur</keyword>
<evidence type="ECO:0000256" key="6">
    <source>
        <dbReference type="ARBA" id="ARBA00023014"/>
    </source>
</evidence>
<dbReference type="FunFam" id="3.30.1330.90:FF:000001">
    <property type="entry name" value="L-serine ammonia-lyase 1"/>
    <property type="match status" value="1"/>
</dbReference>
<keyword evidence="2" id="KW-0312">Gluconeogenesis</keyword>
<dbReference type="PANTHER" id="PTHR30182">
    <property type="entry name" value="L-SERINE DEHYDRATASE"/>
    <property type="match status" value="1"/>
</dbReference>
<evidence type="ECO:0000256" key="5">
    <source>
        <dbReference type="ARBA" id="ARBA00023004"/>
    </source>
</evidence>
<evidence type="ECO:0000256" key="3">
    <source>
        <dbReference type="ARBA" id="ARBA00022485"/>
    </source>
</evidence>
<gene>
    <name evidence="9" type="ORF">BDK51DRAFT_27691</name>
</gene>
<keyword evidence="7" id="KW-0456">Lyase</keyword>
<dbReference type="GO" id="GO:0046872">
    <property type="term" value="F:metal ion binding"/>
    <property type="evidence" value="ECO:0007669"/>
    <property type="project" value="UniProtKB-KW"/>
</dbReference>
<evidence type="ECO:0000256" key="1">
    <source>
        <dbReference type="ARBA" id="ARBA00001966"/>
    </source>
</evidence>
<dbReference type="Proteomes" id="UP000269721">
    <property type="component" value="Unassembled WGS sequence"/>
</dbReference>
<comment type="cofactor">
    <cofactor evidence="1">
        <name>[4Fe-4S] cluster</name>
        <dbReference type="ChEBI" id="CHEBI:49883"/>
    </cofactor>
</comment>
<dbReference type="Gene3D" id="3.30.1330.90">
    <property type="entry name" value="D-3-phosphoglycerate dehydrogenase, domain 3"/>
    <property type="match status" value="1"/>
</dbReference>
<dbReference type="PANTHER" id="PTHR30182:SF1">
    <property type="entry name" value="L-SERINE DEHYDRATASE 1"/>
    <property type="match status" value="1"/>
</dbReference>
<keyword evidence="4" id="KW-0479">Metal-binding</keyword>
<evidence type="ECO:0000256" key="2">
    <source>
        <dbReference type="ARBA" id="ARBA00022432"/>
    </source>
</evidence>
<dbReference type="InterPro" id="IPR029009">
    <property type="entry name" value="ASB_dom_sf"/>
</dbReference>
<dbReference type="OrthoDB" id="192663at2759"/>
<sequence>MPLTPFRSPLPRLLQRRLNFAAGWRPQTNRQTLGAGRRLFVVPPQAPQEAEIVQHAVVSTFDLFSIGIGPSSSHTVGPMRAAKIFVEDLEKLDVLRNVSQLRVDLYGSLALTGVGHGTPSAILMGLEGEVPESVDTVSIKPRVAGMYTAHKLNLRGTRPIDFNPDKHLVFHFRETLSQHPNGMRFSAFDTSGDLAHLFLWVPPTYSNPLVKIATNEFFSIGGGFVVNEQTKLSRNVYFKDRRVDHASPADVGPLHPENVRLGISGTRAANVETAAQAAGLAAKVVRVESKFITAALPFTDAASLLKLCEKENLTIAQVVFRNELQ</sequence>
<dbReference type="GO" id="GO:0006094">
    <property type="term" value="P:gluconeogenesis"/>
    <property type="evidence" value="ECO:0007669"/>
    <property type="project" value="UniProtKB-KW"/>
</dbReference>
<proteinExistence type="predicted"/>
<accession>A0A4P9WAP8</accession>
<dbReference type="SUPFAM" id="SSF143548">
    <property type="entry name" value="Serine metabolism enzymes domain"/>
    <property type="match status" value="1"/>
</dbReference>
<protein>
    <submittedName>
        <fullName evidence="9">Serine dehydratase beta chain-domain-containing protein</fullName>
    </submittedName>
</protein>
<dbReference type="AlphaFoldDB" id="A0A4P9WAP8"/>
<dbReference type="EMBL" id="KZ996616">
    <property type="protein sequence ID" value="RKO88593.1"/>
    <property type="molecule type" value="Genomic_DNA"/>
</dbReference>
<keyword evidence="10" id="KW-1185">Reference proteome</keyword>
<evidence type="ECO:0000313" key="10">
    <source>
        <dbReference type="Proteomes" id="UP000269721"/>
    </source>
</evidence>
<dbReference type="InterPro" id="IPR051318">
    <property type="entry name" value="Fe-S_L-Ser"/>
</dbReference>
<keyword evidence="5" id="KW-0408">Iron</keyword>
<dbReference type="InterPro" id="IPR005131">
    <property type="entry name" value="Ser_deHydtase_bsu"/>
</dbReference>
<dbReference type="GO" id="GO:0051539">
    <property type="term" value="F:4 iron, 4 sulfur cluster binding"/>
    <property type="evidence" value="ECO:0007669"/>
    <property type="project" value="UniProtKB-KW"/>
</dbReference>